<dbReference type="RefSeq" id="WP_188778576.1">
    <property type="nucleotide sequence ID" value="NZ_BMKQ01000001.1"/>
</dbReference>
<dbReference type="EMBL" id="BMKQ01000001">
    <property type="protein sequence ID" value="GGF37499.1"/>
    <property type="molecule type" value="Genomic_DNA"/>
</dbReference>
<dbReference type="InterPro" id="IPR005693">
    <property type="entry name" value="Mce"/>
</dbReference>
<dbReference type="GO" id="GO:0051701">
    <property type="term" value="P:biological process involved in interaction with host"/>
    <property type="evidence" value="ECO:0007669"/>
    <property type="project" value="TreeGrafter"/>
</dbReference>
<dbReference type="NCBIfam" id="TIGR00996">
    <property type="entry name" value="Mtu_fam_mce"/>
    <property type="match status" value="1"/>
</dbReference>
<sequence>MKSLTPTIVKSLVFIVVTVLATVALGATIRSSSGGGTSYTALFTDATSLNKGDDVRMAGVRVGQVDDISVSDHRVAKVRFEVDPDVPLMRGTVAALRFRNLVGQRYIALNQGDSSVSMPAGAVFDTDHTQPALNLTMLFNGFQPLFRLLDPDDVNKLSYQIVQVFQGEGSTVESLLSSTARLTKTIAAKDRVIGQLIDNLNSVLAVVNGRADELSTTIVTLQRLVSGLAEDRKTIGSTLDGLGDLTVSVSGLLEEGRAPLKRSIVSLGALSKNLSDNEPVIDDFLAKLPIKLDALGRTASYGSWLNGYVCSIQTQPGTTFPQPEGYRGDYGAKPVAERCNG</sequence>
<accession>A0A917BCK4</accession>
<dbReference type="PANTHER" id="PTHR33371">
    <property type="entry name" value="INTERMEMBRANE PHOSPHOLIPID TRANSPORT SYSTEM BINDING PROTEIN MLAD-RELATED"/>
    <property type="match status" value="1"/>
</dbReference>
<reference evidence="3" key="1">
    <citation type="journal article" date="2014" name="Int. J. Syst. Evol. Microbiol.">
        <title>Complete genome sequence of Corynebacterium casei LMG S-19264T (=DSM 44701T), isolated from a smear-ripened cheese.</title>
        <authorList>
            <consortium name="US DOE Joint Genome Institute (JGI-PGF)"/>
            <person name="Walter F."/>
            <person name="Albersmeier A."/>
            <person name="Kalinowski J."/>
            <person name="Ruckert C."/>
        </authorList>
    </citation>
    <scope>NUCLEOTIDE SEQUENCE</scope>
    <source>
        <strain evidence="3">CGMCC 1.16067</strain>
    </source>
</reference>
<evidence type="ECO:0000313" key="3">
    <source>
        <dbReference type="EMBL" id="GGF37499.1"/>
    </source>
</evidence>
<dbReference type="InterPro" id="IPR024516">
    <property type="entry name" value="Mce_C"/>
</dbReference>
<dbReference type="InterPro" id="IPR052336">
    <property type="entry name" value="MlaD_Phospholipid_Transporter"/>
</dbReference>
<proteinExistence type="predicted"/>
<dbReference type="AlphaFoldDB" id="A0A917BCK4"/>
<dbReference type="Proteomes" id="UP000649179">
    <property type="component" value="Unassembled WGS sequence"/>
</dbReference>
<dbReference type="InterPro" id="IPR003399">
    <property type="entry name" value="Mce/MlaD"/>
</dbReference>
<gene>
    <name evidence="3" type="ORF">GCM10011519_08820</name>
</gene>
<reference evidence="3" key="2">
    <citation type="submission" date="2020-09" db="EMBL/GenBank/DDBJ databases">
        <authorList>
            <person name="Sun Q."/>
            <person name="Zhou Y."/>
        </authorList>
    </citation>
    <scope>NUCLEOTIDE SEQUENCE</scope>
    <source>
        <strain evidence="3">CGMCC 1.16067</strain>
    </source>
</reference>
<dbReference type="Pfam" id="PF02470">
    <property type="entry name" value="MlaD"/>
    <property type="match status" value="1"/>
</dbReference>
<dbReference type="GO" id="GO:0005576">
    <property type="term" value="C:extracellular region"/>
    <property type="evidence" value="ECO:0007669"/>
    <property type="project" value="TreeGrafter"/>
</dbReference>
<evidence type="ECO:0000259" key="1">
    <source>
        <dbReference type="Pfam" id="PF02470"/>
    </source>
</evidence>
<comment type="caution">
    <text evidence="3">The sequence shown here is derived from an EMBL/GenBank/DDBJ whole genome shotgun (WGS) entry which is preliminary data.</text>
</comment>
<feature type="domain" description="Mce/MlaD" evidence="1">
    <location>
        <begin position="36"/>
        <end position="112"/>
    </location>
</feature>
<feature type="domain" description="Mammalian cell entry C-terminal" evidence="2">
    <location>
        <begin position="117"/>
        <end position="295"/>
    </location>
</feature>
<dbReference type="PANTHER" id="PTHR33371:SF17">
    <property type="entry name" value="MCE-FAMILY PROTEIN MCE1B"/>
    <property type="match status" value="1"/>
</dbReference>
<name>A0A917BCK4_9ACTN</name>
<keyword evidence="4" id="KW-1185">Reference proteome</keyword>
<organism evidence="3 4">
    <name type="scientific">Marmoricola endophyticus</name>
    <dbReference type="NCBI Taxonomy" id="2040280"/>
    <lineage>
        <taxon>Bacteria</taxon>
        <taxon>Bacillati</taxon>
        <taxon>Actinomycetota</taxon>
        <taxon>Actinomycetes</taxon>
        <taxon>Propionibacteriales</taxon>
        <taxon>Nocardioidaceae</taxon>
        <taxon>Marmoricola</taxon>
    </lineage>
</organism>
<dbReference type="Pfam" id="PF11887">
    <property type="entry name" value="Mce4_CUP1"/>
    <property type="match status" value="1"/>
</dbReference>
<evidence type="ECO:0000313" key="4">
    <source>
        <dbReference type="Proteomes" id="UP000649179"/>
    </source>
</evidence>
<protein>
    <submittedName>
        <fullName evidence="3">ABC transporter substrate-binding protein</fullName>
    </submittedName>
</protein>
<evidence type="ECO:0000259" key="2">
    <source>
        <dbReference type="Pfam" id="PF11887"/>
    </source>
</evidence>